<protein>
    <submittedName>
        <fullName evidence="2">Uroporphyrinogen decarboxylase family protein</fullName>
    </submittedName>
</protein>
<evidence type="ECO:0000259" key="1">
    <source>
        <dbReference type="Pfam" id="PF01208"/>
    </source>
</evidence>
<dbReference type="RefSeq" id="WP_204654118.1">
    <property type="nucleotide sequence ID" value="NZ_JAFBFD010000020.1"/>
</dbReference>
<reference evidence="3" key="1">
    <citation type="journal article" date="2019" name="Int. J. Syst. Evol. Microbiol.">
        <title>The Global Catalogue of Microorganisms (GCM) 10K type strain sequencing project: providing services to taxonomists for standard genome sequencing and annotation.</title>
        <authorList>
            <consortium name="The Broad Institute Genomics Platform"/>
            <consortium name="The Broad Institute Genome Sequencing Center for Infectious Disease"/>
            <person name="Wu L."/>
            <person name="Ma J."/>
        </authorList>
    </citation>
    <scope>NUCLEOTIDE SEQUENCE [LARGE SCALE GENOMIC DNA]</scope>
    <source>
        <strain evidence="3">CGMCC 1.19032</strain>
    </source>
</reference>
<proteinExistence type="predicted"/>
<dbReference type="InterPro" id="IPR038071">
    <property type="entry name" value="UROD/MetE-like_sf"/>
</dbReference>
<feature type="domain" description="Uroporphyrinogen decarboxylase (URO-D)" evidence="1">
    <location>
        <begin position="64"/>
        <end position="314"/>
    </location>
</feature>
<evidence type="ECO:0000313" key="3">
    <source>
        <dbReference type="Proteomes" id="UP001595969"/>
    </source>
</evidence>
<evidence type="ECO:0000313" key="2">
    <source>
        <dbReference type="EMBL" id="MFC4718840.1"/>
    </source>
</evidence>
<accession>A0ABV9MTF9</accession>
<dbReference type="Proteomes" id="UP001595969">
    <property type="component" value="Unassembled WGS sequence"/>
</dbReference>
<dbReference type="SUPFAM" id="SSF51726">
    <property type="entry name" value="UROD/MetE-like"/>
    <property type="match status" value="1"/>
</dbReference>
<dbReference type="Gene3D" id="3.20.20.210">
    <property type="match status" value="1"/>
</dbReference>
<dbReference type="Pfam" id="PF01208">
    <property type="entry name" value="URO-D"/>
    <property type="match status" value="1"/>
</dbReference>
<keyword evidence="3" id="KW-1185">Reference proteome</keyword>
<dbReference type="InterPro" id="IPR000257">
    <property type="entry name" value="Uroporphyrinogen_deCOase"/>
</dbReference>
<comment type="caution">
    <text evidence="2">The sequence shown here is derived from an EMBL/GenBank/DDBJ whole genome shotgun (WGS) entry which is preliminary data.</text>
</comment>
<gene>
    <name evidence="2" type="ORF">ACFO5I_03655</name>
</gene>
<name>A0ABV9MTF9_9ENTE</name>
<dbReference type="EMBL" id="JBHSGS010000018">
    <property type="protein sequence ID" value="MFC4718840.1"/>
    <property type="molecule type" value="Genomic_DNA"/>
</dbReference>
<sequence length="317" mass="35867">MNKMERVIKTLAGEQTDHAPMGFWLHFPTDVIKQGVDAQVAAHLEYKEKTQTDILKIMNENEMRTTNKIQTIDDWKKITRLTKNSKLITDQVEILDRIVTENDGECFLLGTVHGLMASLSHSSGHSYSYSPELMKEHYARNPQAIKDAMAIIEENTHLVLEATLASGVQGIYYAALGGEKNVFNDDFFADVLEKPEIGLLNATKTTEKFSFLHMCKEQVELKRYKDYPSDVVNWAMHESHYSFNEAVEIFGDKTYLGGFDDRSGVLVDGSQAEIKENLAEIQATFGSHKYIIGADCTLPTEIAFEKIAYINELLKQK</sequence>
<organism evidence="2 3">
    <name type="scientific">Enterococcus lemanii</name>
    <dbReference type="NCBI Taxonomy" id="1159752"/>
    <lineage>
        <taxon>Bacteria</taxon>
        <taxon>Bacillati</taxon>
        <taxon>Bacillota</taxon>
        <taxon>Bacilli</taxon>
        <taxon>Lactobacillales</taxon>
        <taxon>Enterococcaceae</taxon>
        <taxon>Enterococcus</taxon>
    </lineage>
</organism>